<dbReference type="GO" id="GO:0016887">
    <property type="term" value="F:ATP hydrolysis activity"/>
    <property type="evidence" value="ECO:0007669"/>
    <property type="project" value="InterPro"/>
</dbReference>
<dbReference type="InterPro" id="IPR027417">
    <property type="entry name" value="P-loop_NTPase"/>
</dbReference>
<organism evidence="2 3">
    <name type="scientific">Ruthenibacterium lactatiformans</name>
    <dbReference type="NCBI Taxonomy" id="1550024"/>
    <lineage>
        <taxon>Bacteria</taxon>
        <taxon>Bacillati</taxon>
        <taxon>Bacillota</taxon>
        <taxon>Clostridia</taxon>
        <taxon>Eubacteriales</taxon>
        <taxon>Oscillospiraceae</taxon>
        <taxon>Ruthenibacterium</taxon>
    </lineage>
</organism>
<dbReference type="Gene3D" id="1.10.260.40">
    <property type="entry name" value="lambda repressor-like DNA-binding domains"/>
    <property type="match status" value="1"/>
</dbReference>
<feature type="domain" description="ORC1/DEAH AAA+ ATPase" evidence="1">
    <location>
        <begin position="102"/>
        <end position="224"/>
    </location>
</feature>
<dbReference type="Gene3D" id="3.40.50.300">
    <property type="entry name" value="P-loop containing nucleotide triphosphate hydrolases"/>
    <property type="match status" value="1"/>
</dbReference>
<protein>
    <submittedName>
        <fullName evidence="2">AAA family ATPase</fullName>
    </submittedName>
</protein>
<proteinExistence type="predicted"/>
<dbReference type="Pfam" id="PF13401">
    <property type="entry name" value="AAA_22"/>
    <property type="match status" value="1"/>
</dbReference>
<dbReference type="SUPFAM" id="SSF47413">
    <property type="entry name" value="lambda repressor-like DNA-binding domains"/>
    <property type="match status" value="1"/>
</dbReference>
<dbReference type="RefSeq" id="WP_119980870.1">
    <property type="nucleotide sequence ID" value="NZ_CAOJUJ010000024.1"/>
</dbReference>
<dbReference type="InterPro" id="IPR052026">
    <property type="entry name" value="ExeA_AAA_ATPase_DNA-bind"/>
</dbReference>
<dbReference type="InterPro" id="IPR049945">
    <property type="entry name" value="AAA_22"/>
</dbReference>
<dbReference type="InterPro" id="IPR001387">
    <property type="entry name" value="Cro/C1-type_HTH"/>
</dbReference>
<dbReference type="SUPFAM" id="SSF52540">
    <property type="entry name" value="P-loop containing nucleoside triphosphate hydrolases"/>
    <property type="match status" value="1"/>
</dbReference>
<comment type="caution">
    <text evidence="2">The sequence shown here is derived from an EMBL/GenBank/DDBJ whole genome shotgun (WGS) entry which is preliminary data.</text>
</comment>
<dbReference type="PANTHER" id="PTHR35894">
    <property type="entry name" value="GENERAL SECRETION PATHWAY PROTEIN A-RELATED"/>
    <property type="match status" value="1"/>
</dbReference>
<dbReference type="Proteomes" id="UP000431913">
    <property type="component" value="Unassembled WGS sequence"/>
</dbReference>
<evidence type="ECO:0000259" key="1">
    <source>
        <dbReference type="Pfam" id="PF13401"/>
    </source>
</evidence>
<sequence length="318" mass="35535">MSKTYNEALLQRVEEYLASSGLSQNKMAQAVGLSQTALSNWRRKIYNGDPAYVEGKLKEYFETQAAREAVEEQAAPYLSDTGYVPTTVSEDIYKGIKFAQLERGMVVLHGDAGIGKTEGARKFLHDYPHNTVFITATPTTGSLNCIIKLLARALGVPEMRGRMDTMLAIREKLAGTNKVVIIDEAQHLRLPALEELRTLSDPDIVTGVPGNGVCLIGNTEVYSRMMGRQQAQFAQLFSRIKMNRNYTTQKVKKEDIRALFPRLADEKRDKELDFLFGIAKGRWGVRGAKTVYNNSVRNENVSYDGLYSMAVHLGVGWN</sequence>
<dbReference type="GO" id="GO:0003677">
    <property type="term" value="F:DNA binding"/>
    <property type="evidence" value="ECO:0007669"/>
    <property type="project" value="InterPro"/>
</dbReference>
<dbReference type="EMBL" id="VUNJ01000019">
    <property type="protein sequence ID" value="MST93064.1"/>
    <property type="molecule type" value="Genomic_DNA"/>
</dbReference>
<dbReference type="AlphaFoldDB" id="A0A6I2UAA6"/>
<dbReference type="PANTHER" id="PTHR35894:SF5">
    <property type="entry name" value="MU-LIKE PROPHAGE FLUMU DNA TRANSPOSITION PROTEIN B"/>
    <property type="match status" value="1"/>
</dbReference>
<evidence type="ECO:0000313" key="3">
    <source>
        <dbReference type="Proteomes" id="UP000431913"/>
    </source>
</evidence>
<evidence type="ECO:0000313" key="2">
    <source>
        <dbReference type="EMBL" id="MST93064.1"/>
    </source>
</evidence>
<dbReference type="CDD" id="cd00093">
    <property type="entry name" value="HTH_XRE"/>
    <property type="match status" value="1"/>
</dbReference>
<dbReference type="InterPro" id="IPR010982">
    <property type="entry name" value="Lambda_DNA-bd_dom_sf"/>
</dbReference>
<name>A0A6I2UAA6_9FIRM</name>
<reference evidence="2 3" key="1">
    <citation type="submission" date="2019-08" db="EMBL/GenBank/DDBJ databases">
        <title>In-depth cultivation of the pig gut microbiome towards novel bacterial diversity and tailored functional studies.</title>
        <authorList>
            <person name="Wylensek D."/>
            <person name="Hitch T.C.A."/>
            <person name="Clavel T."/>
        </authorList>
    </citation>
    <scope>NUCLEOTIDE SEQUENCE [LARGE SCALE GENOMIC DNA]</scope>
    <source>
        <strain evidence="2 3">WCA3-601-WT-6J</strain>
    </source>
</reference>
<gene>
    <name evidence="2" type="ORF">FYJ76_14180</name>
</gene>
<accession>A0A6I2UAA6</accession>